<dbReference type="AlphaFoldDB" id="A0A5C3KXV9"/>
<dbReference type="EMBL" id="ML210288">
    <property type="protein sequence ID" value="TFK20768.1"/>
    <property type="molecule type" value="Genomic_DNA"/>
</dbReference>
<gene>
    <name evidence="1" type="ORF">FA15DRAFT_707784</name>
</gene>
<evidence type="ECO:0000313" key="1">
    <source>
        <dbReference type="EMBL" id="TFK20768.1"/>
    </source>
</evidence>
<organism evidence="1 2">
    <name type="scientific">Coprinopsis marcescibilis</name>
    <name type="common">Agaric fungus</name>
    <name type="synonym">Psathyrella marcescibilis</name>
    <dbReference type="NCBI Taxonomy" id="230819"/>
    <lineage>
        <taxon>Eukaryota</taxon>
        <taxon>Fungi</taxon>
        <taxon>Dikarya</taxon>
        <taxon>Basidiomycota</taxon>
        <taxon>Agaricomycotina</taxon>
        <taxon>Agaricomycetes</taxon>
        <taxon>Agaricomycetidae</taxon>
        <taxon>Agaricales</taxon>
        <taxon>Agaricineae</taxon>
        <taxon>Psathyrellaceae</taxon>
        <taxon>Coprinopsis</taxon>
    </lineage>
</organism>
<reference evidence="1 2" key="1">
    <citation type="journal article" date="2019" name="Nat. Ecol. Evol.">
        <title>Megaphylogeny resolves global patterns of mushroom evolution.</title>
        <authorList>
            <person name="Varga T."/>
            <person name="Krizsan K."/>
            <person name="Foldi C."/>
            <person name="Dima B."/>
            <person name="Sanchez-Garcia M."/>
            <person name="Sanchez-Ramirez S."/>
            <person name="Szollosi G.J."/>
            <person name="Szarkandi J.G."/>
            <person name="Papp V."/>
            <person name="Albert L."/>
            <person name="Andreopoulos W."/>
            <person name="Angelini C."/>
            <person name="Antonin V."/>
            <person name="Barry K.W."/>
            <person name="Bougher N.L."/>
            <person name="Buchanan P."/>
            <person name="Buyck B."/>
            <person name="Bense V."/>
            <person name="Catcheside P."/>
            <person name="Chovatia M."/>
            <person name="Cooper J."/>
            <person name="Damon W."/>
            <person name="Desjardin D."/>
            <person name="Finy P."/>
            <person name="Geml J."/>
            <person name="Haridas S."/>
            <person name="Hughes K."/>
            <person name="Justo A."/>
            <person name="Karasinski D."/>
            <person name="Kautmanova I."/>
            <person name="Kiss B."/>
            <person name="Kocsube S."/>
            <person name="Kotiranta H."/>
            <person name="LaButti K.M."/>
            <person name="Lechner B.E."/>
            <person name="Liimatainen K."/>
            <person name="Lipzen A."/>
            <person name="Lukacs Z."/>
            <person name="Mihaltcheva S."/>
            <person name="Morgado L.N."/>
            <person name="Niskanen T."/>
            <person name="Noordeloos M.E."/>
            <person name="Ohm R.A."/>
            <person name="Ortiz-Santana B."/>
            <person name="Ovrebo C."/>
            <person name="Racz N."/>
            <person name="Riley R."/>
            <person name="Savchenko A."/>
            <person name="Shiryaev A."/>
            <person name="Soop K."/>
            <person name="Spirin V."/>
            <person name="Szebenyi C."/>
            <person name="Tomsovsky M."/>
            <person name="Tulloss R.E."/>
            <person name="Uehling J."/>
            <person name="Grigoriev I.V."/>
            <person name="Vagvolgyi C."/>
            <person name="Papp T."/>
            <person name="Martin F.M."/>
            <person name="Miettinen O."/>
            <person name="Hibbett D.S."/>
            <person name="Nagy L.G."/>
        </authorList>
    </citation>
    <scope>NUCLEOTIDE SEQUENCE [LARGE SCALE GENOMIC DNA]</scope>
    <source>
        <strain evidence="1 2">CBS 121175</strain>
    </source>
</reference>
<protein>
    <submittedName>
        <fullName evidence="1">Uncharacterized protein</fullName>
    </submittedName>
</protein>
<accession>A0A5C3KXV9</accession>
<sequence>MAFCPSHCNSPGQAFKVCGRRPLYPIRTAHPSSNDRLGSPLSNPGKGVNGIWISPMNLIARRHQAARGQRQTLHQIRIPGYWIHGQRFDNHGWSTPQPGEKVVLNLHGGDPFSPRPYKRNHQKAIMQSAKPTRSNFAPCPLSSSGFCQRTAEVQQAGLNLAHALAVRSRTQKYIPPATSTLNPIILSPWTDCLTTRSAIQPAI</sequence>
<keyword evidence="2" id="KW-1185">Reference proteome</keyword>
<name>A0A5C3KXV9_COPMA</name>
<evidence type="ECO:0000313" key="2">
    <source>
        <dbReference type="Proteomes" id="UP000307440"/>
    </source>
</evidence>
<proteinExistence type="predicted"/>
<dbReference type="OrthoDB" id="2152029at2759"/>
<dbReference type="Proteomes" id="UP000307440">
    <property type="component" value="Unassembled WGS sequence"/>
</dbReference>